<comment type="caution">
    <text evidence="1">The sequence shown here is derived from an EMBL/GenBank/DDBJ whole genome shotgun (WGS) entry which is preliminary data.</text>
</comment>
<reference evidence="1 2" key="1">
    <citation type="submission" date="2018-07" db="EMBL/GenBank/DDBJ databases">
        <title>Genome sequence of Azospirillum sp. ATCC 49961.</title>
        <authorList>
            <person name="Sant'Anna F.H."/>
            <person name="Baldani J.I."/>
            <person name="Zilli J.E."/>
            <person name="Reis V.M."/>
            <person name="Hartmann A."/>
            <person name="Cruz L."/>
            <person name="de Souza E.M."/>
            <person name="de Oliveira Pedrosa F."/>
            <person name="Passaglia L.M.P."/>
        </authorList>
    </citation>
    <scope>NUCLEOTIDE SEQUENCE [LARGE SCALE GENOMIC DNA]</scope>
    <source>
        <strain evidence="1 2">ATCC 49961</strain>
    </source>
</reference>
<name>A0A9W7NJB2_9PROT</name>
<accession>A0A9W7NJB2</accession>
<evidence type="ECO:0000313" key="2">
    <source>
        <dbReference type="Proteomes" id="UP000480854"/>
    </source>
</evidence>
<keyword evidence="2" id="KW-1185">Reference proteome</keyword>
<dbReference type="AlphaFoldDB" id="A0A9W7NJB2"/>
<sequence>MSELISAAVDRMAKEHPVYYIIQDAKIIHECAARASVTLREYNMSGEGAGSDDPTQPVALPNFYKEAGHFAYWITRLKPLRLVNFTMISETLNRLGITHDAAALDAVKKRAQRRDLVLLLNEYAAYHVAKSIIYRSEDALFNMTTSGQPAESVSATRSEFRRLRQRSMERAMGLSTYLLNSLRYDTHSPNSLALLLEALLGSGYPFPQVEPGA</sequence>
<dbReference type="EMBL" id="QOKW01000009">
    <property type="protein sequence ID" value="KAA0680368.1"/>
    <property type="molecule type" value="Genomic_DNA"/>
</dbReference>
<gene>
    <name evidence="1" type="ORF">DS843_13745</name>
</gene>
<organism evidence="1 2">
    <name type="scientific">Roseomonas genomospecies 6</name>
    <dbReference type="NCBI Taxonomy" id="214106"/>
    <lineage>
        <taxon>Bacteria</taxon>
        <taxon>Pseudomonadati</taxon>
        <taxon>Pseudomonadota</taxon>
        <taxon>Alphaproteobacteria</taxon>
        <taxon>Acetobacterales</taxon>
        <taxon>Roseomonadaceae</taxon>
        <taxon>Roseomonas</taxon>
    </lineage>
</organism>
<evidence type="ECO:0000313" key="1">
    <source>
        <dbReference type="EMBL" id="KAA0680368.1"/>
    </source>
</evidence>
<dbReference type="Proteomes" id="UP000480854">
    <property type="component" value="Unassembled WGS sequence"/>
</dbReference>
<protein>
    <submittedName>
        <fullName evidence="1">Uncharacterized protein</fullName>
    </submittedName>
</protein>
<proteinExistence type="predicted"/>